<gene>
    <name evidence="1" type="ORF">ACFVZC_37195</name>
</gene>
<dbReference type="InterPro" id="IPR032710">
    <property type="entry name" value="NTF2-like_dom_sf"/>
</dbReference>
<reference evidence="1 2" key="1">
    <citation type="submission" date="2024-09" db="EMBL/GenBank/DDBJ databases">
        <title>The Natural Products Discovery Center: Release of the First 8490 Sequenced Strains for Exploring Actinobacteria Biosynthetic Diversity.</title>
        <authorList>
            <person name="Kalkreuter E."/>
            <person name="Kautsar S.A."/>
            <person name="Yang D."/>
            <person name="Bader C.D."/>
            <person name="Teijaro C.N."/>
            <person name="Fluegel L."/>
            <person name="Davis C.M."/>
            <person name="Simpson J.R."/>
            <person name="Lauterbach L."/>
            <person name="Steele A.D."/>
            <person name="Gui C."/>
            <person name="Meng S."/>
            <person name="Li G."/>
            <person name="Viehrig K."/>
            <person name="Ye F."/>
            <person name="Su P."/>
            <person name="Kiefer A.F."/>
            <person name="Nichols A."/>
            <person name="Cepeda A.J."/>
            <person name="Yan W."/>
            <person name="Fan B."/>
            <person name="Jiang Y."/>
            <person name="Adhikari A."/>
            <person name="Zheng C.-J."/>
            <person name="Schuster L."/>
            <person name="Cowan T.M."/>
            <person name="Smanski M.J."/>
            <person name="Chevrette M.G."/>
            <person name="De Carvalho L.P.S."/>
            <person name="Shen B."/>
        </authorList>
    </citation>
    <scope>NUCLEOTIDE SEQUENCE [LARGE SCALE GENOMIC DNA]</scope>
    <source>
        <strain evidence="1 2">NPDC058328</strain>
    </source>
</reference>
<evidence type="ECO:0000313" key="1">
    <source>
        <dbReference type="EMBL" id="MFF1278943.1"/>
    </source>
</evidence>
<dbReference type="Gene3D" id="3.10.450.50">
    <property type="match status" value="1"/>
</dbReference>
<dbReference type="EMBL" id="JBHVZQ010000077">
    <property type="protein sequence ID" value="MFF1278943.1"/>
    <property type="molecule type" value="Genomic_DNA"/>
</dbReference>
<organism evidence="1 2">
    <name type="scientific">Streptomyces marokkonensis</name>
    <dbReference type="NCBI Taxonomy" id="324855"/>
    <lineage>
        <taxon>Bacteria</taxon>
        <taxon>Bacillati</taxon>
        <taxon>Actinomycetota</taxon>
        <taxon>Actinomycetes</taxon>
        <taxon>Kitasatosporales</taxon>
        <taxon>Streptomycetaceae</taxon>
        <taxon>Streptomyces</taxon>
    </lineage>
</organism>
<evidence type="ECO:0000313" key="2">
    <source>
        <dbReference type="Proteomes" id="UP001601627"/>
    </source>
</evidence>
<dbReference type="SUPFAM" id="SSF54427">
    <property type="entry name" value="NTF2-like"/>
    <property type="match status" value="1"/>
</dbReference>
<accession>A0ABW6QI77</accession>
<protein>
    <submittedName>
        <fullName evidence="1">Nuclear transport factor 2 family protein</fullName>
    </submittedName>
</protein>
<comment type="caution">
    <text evidence="1">The sequence shown here is derived from an EMBL/GenBank/DDBJ whole genome shotgun (WGS) entry which is preliminary data.</text>
</comment>
<dbReference type="RefSeq" id="WP_388241837.1">
    <property type="nucleotide sequence ID" value="NZ_JBHVZQ010000077.1"/>
</dbReference>
<proteinExistence type="predicted"/>
<keyword evidence="2" id="KW-1185">Reference proteome</keyword>
<dbReference type="Proteomes" id="UP001601627">
    <property type="component" value="Unassembled WGS sequence"/>
</dbReference>
<sequence>MKKTITDDPRNFLEKLYNNFQDEIFSEEDSGAVIDRYYAPDFTLVSDGISIDRERLIKHIRPVKKSVLSGTYEVLEAVTQGNRLAARLVIRAVMKQGAETENEVHMFCEMTDDGRFANINQITRSIKG</sequence>
<name>A0ABW6QI77_9ACTN</name>